<gene>
    <name evidence="2" type="ORF">ENR15_12970</name>
</gene>
<accession>A0A7C3ZL40</accession>
<reference evidence="2" key="1">
    <citation type="journal article" date="2020" name="mSystems">
        <title>Genome- and Community-Level Interaction Insights into Carbon Utilization and Element Cycling Functions of Hydrothermarchaeota in Hydrothermal Sediment.</title>
        <authorList>
            <person name="Zhou Z."/>
            <person name="Liu Y."/>
            <person name="Xu W."/>
            <person name="Pan J."/>
            <person name="Luo Z.H."/>
            <person name="Li M."/>
        </authorList>
    </citation>
    <scope>NUCLEOTIDE SEQUENCE [LARGE SCALE GENOMIC DNA]</scope>
    <source>
        <strain evidence="2">SpSt-374</strain>
    </source>
</reference>
<proteinExistence type="predicted"/>
<evidence type="ECO:0000313" key="2">
    <source>
        <dbReference type="EMBL" id="HGG01525.1"/>
    </source>
</evidence>
<keyword evidence="1" id="KW-0812">Transmembrane</keyword>
<dbReference type="AlphaFoldDB" id="A0A7C3ZL40"/>
<organism evidence="2">
    <name type="scientific">Planktothricoides sp. SpSt-374</name>
    <dbReference type="NCBI Taxonomy" id="2282167"/>
    <lineage>
        <taxon>Bacteria</taxon>
        <taxon>Bacillati</taxon>
        <taxon>Cyanobacteriota</taxon>
        <taxon>Cyanophyceae</taxon>
        <taxon>Oscillatoriophycideae</taxon>
        <taxon>Oscillatoriales</taxon>
        <taxon>Oscillatoriaceae</taxon>
        <taxon>Planktothricoides</taxon>
    </lineage>
</organism>
<comment type="caution">
    <text evidence="2">The sequence shown here is derived from an EMBL/GenBank/DDBJ whole genome shotgun (WGS) entry which is preliminary data.</text>
</comment>
<sequence length="65" mass="7160">MSRRSSSLTTLFLSLFGISASATLLVWVLRGLRVLTGMAGGVIWLLLILSISMLVMALMQKQSRY</sequence>
<keyword evidence="1" id="KW-0472">Membrane</keyword>
<protein>
    <submittedName>
        <fullName evidence="2">Uncharacterized protein</fullName>
    </submittedName>
</protein>
<name>A0A7C3ZL40_9CYAN</name>
<feature type="transmembrane region" description="Helical" evidence="1">
    <location>
        <begin position="38"/>
        <end position="59"/>
    </location>
</feature>
<dbReference type="EMBL" id="DSPX01000129">
    <property type="protein sequence ID" value="HGG01525.1"/>
    <property type="molecule type" value="Genomic_DNA"/>
</dbReference>
<keyword evidence="1" id="KW-1133">Transmembrane helix</keyword>
<evidence type="ECO:0000256" key="1">
    <source>
        <dbReference type="SAM" id="Phobius"/>
    </source>
</evidence>